<dbReference type="InterPro" id="IPR050738">
    <property type="entry name" value="Sulfatase"/>
</dbReference>
<accession>A0ABR0Z4K5</accession>
<dbReference type="EMBL" id="JAHFZB010000017">
    <property type="protein sequence ID" value="KAK6479748.1"/>
    <property type="molecule type" value="Genomic_DNA"/>
</dbReference>
<comment type="caution">
    <text evidence="8">The sequence shown here is derived from an EMBL/GenBank/DDBJ whole genome shotgun (WGS) entry which is preliminary data.</text>
</comment>
<feature type="domain" description="Sulfatase N-terminal" evidence="7">
    <location>
        <begin position="37"/>
        <end position="376"/>
    </location>
</feature>
<evidence type="ECO:0000259" key="7">
    <source>
        <dbReference type="Pfam" id="PF00884"/>
    </source>
</evidence>
<comment type="cofactor">
    <cofactor evidence="1">
        <name>Ca(2+)</name>
        <dbReference type="ChEBI" id="CHEBI:29108"/>
    </cofactor>
</comment>
<dbReference type="Gene3D" id="3.30.1120.10">
    <property type="match status" value="1"/>
</dbReference>
<reference evidence="8 9" key="1">
    <citation type="submission" date="2021-05" db="EMBL/GenBank/DDBJ databases">
        <authorList>
            <person name="Zahm M."/>
            <person name="Klopp C."/>
            <person name="Cabau C."/>
            <person name="Kuhl H."/>
            <person name="Suciu R."/>
            <person name="Ciorpac M."/>
            <person name="Holostenco D."/>
            <person name="Gessner J."/>
            <person name="Wuertz S."/>
            <person name="Hohne C."/>
            <person name="Stock M."/>
            <person name="Gislard M."/>
            <person name="Lluch J."/>
            <person name="Milhes M."/>
            <person name="Lampietro C."/>
            <person name="Lopez Roques C."/>
            <person name="Donnadieu C."/>
            <person name="Du K."/>
            <person name="Schartl M."/>
            <person name="Guiguen Y."/>
        </authorList>
    </citation>
    <scope>NUCLEOTIDE SEQUENCE [LARGE SCALE GENOMIC DNA]</scope>
    <source>
        <strain evidence="8">Hh-F2</strain>
        <tissue evidence="8">Blood</tissue>
    </source>
</reference>
<dbReference type="SUPFAM" id="SSF53649">
    <property type="entry name" value="Alkaline phosphatase-like"/>
    <property type="match status" value="1"/>
</dbReference>
<gene>
    <name evidence="8" type="ORF">HHUSO_G18852</name>
</gene>
<evidence type="ECO:0000256" key="5">
    <source>
        <dbReference type="ARBA" id="ARBA00022801"/>
    </source>
</evidence>
<keyword evidence="4" id="KW-0732">Signal</keyword>
<dbReference type="Gene3D" id="3.40.720.10">
    <property type="entry name" value="Alkaline Phosphatase, subunit A"/>
    <property type="match status" value="1"/>
</dbReference>
<dbReference type="PROSITE" id="PS00523">
    <property type="entry name" value="SULFATASE_1"/>
    <property type="match status" value="1"/>
</dbReference>
<keyword evidence="6" id="KW-0106">Calcium</keyword>
<evidence type="ECO:0000256" key="1">
    <source>
        <dbReference type="ARBA" id="ARBA00001913"/>
    </source>
</evidence>
<name>A0ABR0Z4K5_HUSHU</name>
<keyword evidence="3" id="KW-0479">Metal-binding</keyword>
<dbReference type="Pfam" id="PF14707">
    <property type="entry name" value="Sulfatase_C"/>
    <property type="match status" value="1"/>
</dbReference>
<dbReference type="Proteomes" id="UP001369086">
    <property type="component" value="Unassembled WGS sequence"/>
</dbReference>
<dbReference type="PANTHER" id="PTHR42693:SF42">
    <property type="entry name" value="ARYLSULFATASE G"/>
    <property type="match status" value="1"/>
</dbReference>
<protein>
    <submittedName>
        <fullName evidence="8">Arylsulfatase G-like</fullName>
    </submittedName>
</protein>
<evidence type="ECO:0000256" key="6">
    <source>
        <dbReference type="ARBA" id="ARBA00022837"/>
    </source>
</evidence>
<dbReference type="InterPro" id="IPR017850">
    <property type="entry name" value="Alkaline_phosphatase_core_sf"/>
</dbReference>
<evidence type="ECO:0000256" key="4">
    <source>
        <dbReference type="ARBA" id="ARBA00022729"/>
    </source>
</evidence>
<evidence type="ECO:0000313" key="8">
    <source>
        <dbReference type="EMBL" id="KAK6479748.1"/>
    </source>
</evidence>
<keyword evidence="5" id="KW-0378">Hydrolase</keyword>
<evidence type="ECO:0000256" key="3">
    <source>
        <dbReference type="ARBA" id="ARBA00022723"/>
    </source>
</evidence>
<dbReference type="InterPro" id="IPR024607">
    <property type="entry name" value="Sulfatase_CS"/>
</dbReference>
<dbReference type="PANTHER" id="PTHR42693">
    <property type="entry name" value="ARYLSULFATASE FAMILY MEMBER"/>
    <property type="match status" value="1"/>
</dbReference>
<dbReference type="Pfam" id="PF00884">
    <property type="entry name" value="Sulfatase"/>
    <property type="match status" value="1"/>
</dbReference>
<dbReference type="InterPro" id="IPR000917">
    <property type="entry name" value="Sulfatase_N"/>
</dbReference>
<dbReference type="PROSITE" id="PS00149">
    <property type="entry name" value="SULFATASE_2"/>
    <property type="match status" value="1"/>
</dbReference>
<comment type="similarity">
    <text evidence="2">Belongs to the sulfatase family.</text>
</comment>
<evidence type="ECO:0000256" key="2">
    <source>
        <dbReference type="ARBA" id="ARBA00008779"/>
    </source>
</evidence>
<evidence type="ECO:0000313" key="9">
    <source>
        <dbReference type="Proteomes" id="UP001369086"/>
    </source>
</evidence>
<proteinExistence type="inferred from homology"/>
<keyword evidence="9" id="KW-1185">Reference proteome</keyword>
<organism evidence="8 9">
    <name type="scientific">Huso huso</name>
    <name type="common">Beluga</name>
    <name type="synonym">Acipenser huso</name>
    <dbReference type="NCBI Taxonomy" id="61971"/>
    <lineage>
        <taxon>Eukaryota</taxon>
        <taxon>Metazoa</taxon>
        <taxon>Chordata</taxon>
        <taxon>Craniata</taxon>
        <taxon>Vertebrata</taxon>
        <taxon>Euteleostomi</taxon>
        <taxon>Actinopterygii</taxon>
        <taxon>Chondrostei</taxon>
        <taxon>Acipenseriformes</taxon>
        <taxon>Acipenseridae</taxon>
        <taxon>Huso</taxon>
    </lineage>
</organism>
<sequence>MEGCSVSPILPAALFTGFLYYVANLRPGVDTNHLQKPNVIVILADDIGWGDLGQNWPRTSETPNLDLMAQEGMRFADFHAAASTCSPSRASLLTGRLGLRNGVTRNFAVGSVGGLPLNESTLAEILKGVGYYTAMIGKWHLGHHGLYHPNNRGFDYYSGIPYSNDMGCTDTPGYDIPFCPPCPKDPETDCCKHKDCYSTVALPLFENMSIVEQPVNLSALTEHYAERATRIIQHASKNRKPFFLYVALAHMHVPLSPAVHFVNTTRQGVYSASLREMDSLIGLIKNTSDTTDKENTIIWFTGDNGPWSQKCEFSGSVGPFLGSWQTHKGNSAKQTTWEGGHRVPTIAYWPGKIPANITSTALLSVLDILPTVLSLARVGLPLDRHYDGMDATEVLFSRSQTGHKTLFHPNSGAAGRFGDLQTVRLEQYKAYYLTGGAEACGGGTGPEQLHDPPLIFDLSRDVEEGAPLDSSSAEYRGVLERVTAEREAVLQDIATDNVSRADYTIDPAVEPCCNHQHIVCRCQGQK</sequence>